<dbReference type="Pfam" id="PF00975">
    <property type="entry name" value="Thioesterase"/>
    <property type="match status" value="1"/>
</dbReference>
<dbReference type="PANTHER" id="PTHR11487:SF0">
    <property type="entry name" value="S-ACYL FATTY ACID SYNTHASE THIOESTERASE, MEDIUM CHAIN"/>
    <property type="match status" value="1"/>
</dbReference>
<dbReference type="EMBL" id="JRZE01000006">
    <property type="protein sequence ID" value="KHF43059.1"/>
    <property type="molecule type" value="Genomic_DNA"/>
</dbReference>
<dbReference type="InterPro" id="IPR020802">
    <property type="entry name" value="TesA-like"/>
</dbReference>
<dbReference type="GO" id="GO:0008610">
    <property type="term" value="P:lipid biosynthetic process"/>
    <property type="evidence" value="ECO:0007669"/>
    <property type="project" value="TreeGrafter"/>
</dbReference>
<keyword evidence="2" id="KW-0378">Hydrolase</keyword>
<proteinExistence type="inferred from homology"/>
<name>A0A837D5F4_9PSEU</name>
<dbReference type="OrthoDB" id="4169718at2"/>
<dbReference type="Gene3D" id="3.40.50.1820">
    <property type="entry name" value="alpha/beta hydrolase"/>
    <property type="match status" value="1"/>
</dbReference>
<gene>
    <name evidence="4" type="ORF">MINT15_32610</name>
</gene>
<dbReference type="InterPro" id="IPR012223">
    <property type="entry name" value="TEII"/>
</dbReference>
<dbReference type="InterPro" id="IPR001031">
    <property type="entry name" value="Thioesterase"/>
</dbReference>
<dbReference type="PANTHER" id="PTHR11487">
    <property type="entry name" value="THIOESTERASE"/>
    <property type="match status" value="1"/>
</dbReference>
<comment type="similarity">
    <text evidence="1">Belongs to the thioesterase family.</text>
</comment>
<protein>
    <submittedName>
        <fullName evidence="4">Putative thioesterase involved in non-ribosomal peptide biosynthesis</fullName>
    </submittedName>
</protein>
<comment type="caution">
    <text evidence="4">The sequence shown here is derived from an EMBL/GenBank/DDBJ whole genome shotgun (WGS) entry which is preliminary data.</text>
</comment>
<evidence type="ECO:0000259" key="3">
    <source>
        <dbReference type="SMART" id="SM00824"/>
    </source>
</evidence>
<evidence type="ECO:0000256" key="1">
    <source>
        <dbReference type="ARBA" id="ARBA00007169"/>
    </source>
</evidence>
<dbReference type="InterPro" id="IPR029058">
    <property type="entry name" value="AB_hydrolase_fold"/>
</dbReference>
<dbReference type="Proteomes" id="UP000030848">
    <property type="component" value="Unassembled WGS sequence"/>
</dbReference>
<sequence>MKGGWLRSRRQNPAAMVELVCFPHAGGSASYFHHFNEHLSSTIAVTAVQYPGRQDRLNEAGLVSIVDAAETIADELDAVRRPLALFGHSMGALIAFETAHLLRDRGRPPLALIVSGSRPPHLVEDRKIHQLSDEDLINEIRSLAGTSDVLLSDDEFVQLLLPTIRADYKVTETYVHQPRPALDIPIQVHVGGRDDNVSPAEADEWRRYTVGDFRVNVHEGGHFYLNDCLDVLGKSVSALLEPSASSP</sequence>
<organism evidence="4 5">
    <name type="scientific">Saccharomonospora viridis</name>
    <dbReference type="NCBI Taxonomy" id="1852"/>
    <lineage>
        <taxon>Bacteria</taxon>
        <taxon>Bacillati</taxon>
        <taxon>Actinomycetota</taxon>
        <taxon>Actinomycetes</taxon>
        <taxon>Pseudonocardiales</taxon>
        <taxon>Pseudonocardiaceae</taxon>
        <taxon>Saccharomonospora</taxon>
    </lineage>
</organism>
<evidence type="ECO:0000256" key="2">
    <source>
        <dbReference type="ARBA" id="ARBA00022801"/>
    </source>
</evidence>
<dbReference type="GO" id="GO:0016787">
    <property type="term" value="F:hydrolase activity"/>
    <property type="evidence" value="ECO:0007669"/>
    <property type="project" value="UniProtKB-KW"/>
</dbReference>
<accession>A0A837D5F4</accession>
<dbReference type="AlphaFoldDB" id="A0A837D5F4"/>
<feature type="domain" description="Thioesterase TesA-like" evidence="3">
    <location>
        <begin position="20"/>
        <end position="240"/>
    </location>
</feature>
<reference evidence="4 5" key="1">
    <citation type="submission" date="2014-10" db="EMBL/GenBank/DDBJ databases">
        <title>Genome sequence of Micropolyspora internatus JCM3315.</title>
        <authorList>
            <person name="Shin S.-K."/>
            <person name="Yi H."/>
        </authorList>
    </citation>
    <scope>NUCLEOTIDE SEQUENCE [LARGE SCALE GENOMIC DNA]</scope>
    <source>
        <strain evidence="4 5">JCM 3315</strain>
    </source>
</reference>
<evidence type="ECO:0000313" key="4">
    <source>
        <dbReference type="EMBL" id="KHF43059.1"/>
    </source>
</evidence>
<dbReference type="SMART" id="SM00824">
    <property type="entry name" value="PKS_TE"/>
    <property type="match status" value="1"/>
</dbReference>
<evidence type="ECO:0000313" key="5">
    <source>
        <dbReference type="Proteomes" id="UP000030848"/>
    </source>
</evidence>
<dbReference type="SUPFAM" id="SSF53474">
    <property type="entry name" value="alpha/beta-Hydrolases"/>
    <property type="match status" value="1"/>
</dbReference>